<dbReference type="HOGENOM" id="CLU_1497338_0_0_1"/>
<proteinExistence type="predicted"/>
<protein>
    <submittedName>
        <fullName evidence="2">Predicted protein</fullName>
    </submittedName>
</protein>
<feature type="compositionally biased region" description="Basic and acidic residues" evidence="1">
    <location>
        <begin position="78"/>
        <end position="87"/>
    </location>
</feature>
<reference evidence="3" key="1">
    <citation type="journal article" date="2011" name="PLoS Pathog.">
        <title>Comparative genomics yields insights into niche adaptation of plant vascular wilt pathogens.</title>
        <authorList>
            <person name="Klosterman S.J."/>
            <person name="Subbarao K.V."/>
            <person name="Kang S."/>
            <person name="Veronese P."/>
            <person name="Gold S.E."/>
            <person name="Thomma B.P.H.J."/>
            <person name="Chen Z."/>
            <person name="Henrissat B."/>
            <person name="Lee Y.-H."/>
            <person name="Park J."/>
            <person name="Garcia-Pedrajas M.D."/>
            <person name="Barbara D.J."/>
            <person name="Anchieta A."/>
            <person name="de Jonge R."/>
            <person name="Santhanam P."/>
            <person name="Maruthachalam K."/>
            <person name="Atallah Z."/>
            <person name="Amyotte S.G."/>
            <person name="Paz Z."/>
            <person name="Inderbitzin P."/>
            <person name="Hayes R.J."/>
            <person name="Heiman D.I."/>
            <person name="Young S."/>
            <person name="Zeng Q."/>
            <person name="Engels R."/>
            <person name="Galagan J."/>
            <person name="Cuomo C.A."/>
            <person name="Dobinson K.F."/>
            <person name="Ma L.-J."/>
        </authorList>
    </citation>
    <scope>NUCLEOTIDE SEQUENCE [LARGE SCALE GENOMIC DNA]</scope>
    <source>
        <strain evidence="3">VaMs.102 / ATCC MYA-4576 / FGSC 10136</strain>
    </source>
</reference>
<evidence type="ECO:0000313" key="3">
    <source>
        <dbReference type="Proteomes" id="UP000008698"/>
    </source>
</evidence>
<evidence type="ECO:0000256" key="1">
    <source>
        <dbReference type="SAM" id="MobiDB-lite"/>
    </source>
</evidence>
<dbReference type="STRING" id="526221.C9SXG6"/>
<keyword evidence="3" id="KW-1185">Reference proteome</keyword>
<organism evidence="3">
    <name type="scientific">Verticillium alfalfae (strain VaMs.102 / ATCC MYA-4576 / FGSC 10136)</name>
    <name type="common">Verticillium wilt of alfalfa</name>
    <name type="synonym">Verticillium albo-atrum</name>
    <dbReference type="NCBI Taxonomy" id="526221"/>
    <lineage>
        <taxon>Eukaryota</taxon>
        <taxon>Fungi</taxon>
        <taxon>Dikarya</taxon>
        <taxon>Ascomycota</taxon>
        <taxon>Pezizomycotina</taxon>
        <taxon>Sordariomycetes</taxon>
        <taxon>Hypocreomycetidae</taxon>
        <taxon>Glomerellales</taxon>
        <taxon>Plectosphaerellaceae</taxon>
        <taxon>Verticillium</taxon>
    </lineage>
</organism>
<dbReference type="AlphaFoldDB" id="C9SXG6"/>
<dbReference type="KEGG" id="val:VDBG_09466"/>
<dbReference type="RefSeq" id="XP_003000271.1">
    <property type="nucleotide sequence ID" value="XM_003000225.1"/>
</dbReference>
<dbReference type="GeneID" id="9527971"/>
<dbReference type="Proteomes" id="UP000008698">
    <property type="component" value="Unassembled WGS sequence"/>
</dbReference>
<dbReference type="EMBL" id="DS985228">
    <property type="protein sequence ID" value="EEY23356.1"/>
    <property type="molecule type" value="Genomic_DNA"/>
</dbReference>
<accession>C9SXG6</accession>
<name>C9SXG6_VERA1</name>
<feature type="region of interest" description="Disordered" evidence="1">
    <location>
        <begin position="76"/>
        <end position="180"/>
    </location>
</feature>
<gene>
    <name evidence="2" type="ORF">VDBG_09466</name>
</gene>
<feature type="compositionally biased region" description="Basic residues" evidence="1">
    <location>
        <begin position="152"/>
        <end position="168"/>
    </location>
</feature>
<sequence>MDALTDWARPSRSPSIVSSRVARSRSGFASARCRRRRCSASSSRVVGASVDFFGPSCAGEPPTAIIAMWLADDDQAEMIERREKGDAPKPASLTKPPGATKKKGRRQEESGRSATVSVSTKMYHRGAKATLMINRPRVRATPVAAEADAKGTKKRRGGATGKKAKSMKQRLAIADGQVDG</sequence>
<evidence type="ECO:0000313" key="2">
    <source>
        <dbReference type="EMBL" id="EEY23356.1"/>
    </source>
</evidence>